<gene>
    <name evidence="3" type="ORF">UFOPK1773_00442</name>
    <name evidence="4" type="ORF">UFOPK2288_00285</name>
    <name evidence="5" type="ORF">UFOPK2589_00373</name>
    <name evidence="6" type="ORF">UFOPK2931_00241</name>
    <name evidence="7" type="ORF">UFOPK3056_00351</name>
    <name evidence="8" type="ORF">UFOPK3287_00157</name>
    <name evidence="9" type="ORF">UFOPK3558_00580</name>
    <name evidence="10" type="ORF">UFOPK3916_00347</name>
    <name evidence="11" type="ORF">UFOPK4074_00477</name>
    <name evidence="12" type="ORF">UFOPK4372_00228</name>
</gene>
<evidence type="ECO:0000313" key="7">
    <source>
        <dbReference type="EMBL" id="CAB4798613.1"/>
    </source>
</evidence>
<evidence type="ECO:0000256" key="2">
    <source>
        <dbReference type="ARBA" id="ARBA00023002"/>
    </source>
</evidence>
<evidence type="ECO:0000313" key="8">
    <source>
        <dbReference type="EMBL" id="CAB4847602.1"/>
    </source>
</evidence>
<evidence type="ECO:0000313" key="10">
    <source>
        <dbReference type="EMBL" id="CAB4970383.1"/>
    </source>
</evidence>
<dbReference type="EMBL" id="CAFBMI010000037">
    <property type="protein sequence ID" value="CAB4898988.1"/>
    <property type="molecule type" value="Genomic_DNA"/>
</dbReference>
<evidence type="ECO:0000313" key="5">
    <source>
        <dbReference type="EMBL" id="CAB4692777.1"/>
    </source>
</evidence>
<evidence type="ECO:0000313" key="4">
    <source>
        <dbReference type="EMBL" id="CAB4658666.1"/>
    </source>
</evidence>
<dbReference type="InterPro" id="IPR020904">
    <property type="entry name" value="Sc_DH/Rdtase_CS"/>
</dbReference>
<dbReference type="PROSITE" id="PS00061">
    <property type="entry name" value="ADH_SHORT"/>
    <property type="match status" value="1"/>
</dbReference>
<dbReference type="GO" id="GO:0016616">
    <property type="term" value="F:oxidoreductase activity, acting on the CH-OH group of donors, NAD or NADP as acceptor"/>
    <property type="evidence" value="ECO:0007669"/>
    <property type="project" value="TreeGrafter"/>
</dbReference>
<name>A0A6J6P2A8_9ZZZZ</name>
<evidence type="ECO:0000313" key="11">
    <source>
        <dbReference type="EMBL" id="CAB5008000.1"/>
    </source>
</evidence>
<accession>A0A6J6P2A8</accession>
<dbReference type="AlphaFoldDB" id="A0A6J6P2A8"/>
<dbReference type="EMBL" id="CAFBQZ010000008">
    <property type="protein sequence ID" value="CAB5070421.1"/>
    <property type="molecule type" value="Genomic_DNA"/>
</dbReference>
<dbReference type="PANTHER" id="PTHR42760">
    <property type="entry name" value="SHORT-CHAIN DEHYDROGENASES/REDUCTASES FAMILY MEMBER"/>
    <property type="match status" value="1"/>
</dbReference>
<evidence type="ECO:0000313" key="6">
    <source>
        <dbReference type="EMBL" id="CAB4772776.1"/>
    </source>
</evidence>
<dbReference type="SUPFAM" id="SSF51735">
    <property type="entry name" value="NAD(P)-binding Rossmann-fold domains"/>
    <property type="match status" value="1"/>
</dbReference>
<dbReference type="EMBL" id="CAEZUA010000018">
    <property type="protein sequence ID" value="CAB4585302.1"/>
    <property type="molecule type" value="Genomic_DNA"/>
</dbReference>
<dbReference type="EMBL" id="CAEZZZ010000006">
    <property type="protein sequence ID" value="CAB4772776.1"/>
    <property type="molecule type" value="Genomic_DNA"/>
</dbReference>
<dbReference type="PRINTS" id="PR00081">
    <property type="entry name" value="GDHRDH"/>
</dbReference>
<dbReference type="EMBL" id="CAFAAR010000017">
    <property type="protein sequence ID" value="CAB4798613.1"/>
    <property type="molecule type" value="Genomic_DNA"/>
</dbReference>
<reference evidence="5" key="1">
    <citation type="submission" date="2020-05" db="EMBL/GenBank/DDBJ databases">
        <authorList>
            <person name="Chiriac C."/>
            <person name="Salcher M."/>
            <person name="Ghai R."/>
            <person name="Kavagutti S V."/>
        </authorList>
    </citation>
    <scope>NUCLEOTIDE SEQUENCE</scope>
</reference>
<evidence type="ECO:0000313" key="3">
    <source>
        <dbReference type="EMBL" id="CAB4585302.1"/>
    </source>
</evidence>
<evidence type="ECO:0000313" key="12">
    <source>
        <dbReference type="EMBL" id="CAB5070421.1"/>
    </source>
</evidence>
<dbReference type="InterPro" id="IPR002347">
    <property type="entry name" value="SDR_fam"/>
</dbReference>
<dbReference type="EMBL" id="CAEZXT010000014">
    <property type="protein sequence ID" value="CAB4692777.1"/>
    <property type="molecule type" value="Genomic_DNA"/>
</dbReference>
<dbReference type="Pfam" id="PF13561">
    <property type="entry name" value="adh_short_C2"/>
    <property type="match status" value="1"/>
</dbReference>
<dbReference type="FunFam" id="3.40.50.720:FF:000084">
    <property type="entry name" value="Short-chain dehydrogenase reductase"/>
    <property type="match status" value="1"/>
</dbReference>
<dbReference type="Gene3D" id="3.40.50.720">
    <property type="entry name" value="NAD(P)-binding Rossmann-like Domain"/>
    <property type="match status" value="1"/>
</dbReference>
<comment type="similarity">
    <text evidence="1">Belongs to the short-chain dehydrogenases/reductases (SDR) family.</text>
</comment>
<dbReference type="EMBL" id="CAFBJH010000005">
    <property type="protein sequence ID" value="CAB4847602.1"/>
    <property type="molecule type" value="Genomic_DNA"/>
</dbReference>
<evidence type="ECO:0000313" key="9">
    <source>
        <dbReference type="EMBL" id="CAB4898988.1"/>
    </source>
</evidence>
<protein>
    <submittedName>
        <fullName evidence="5">Unannotated protein</fullName>
    </submittedName>
</protein>
<dbReference type="EMBL" id="CAFBOE010000015">
    <property type="protein sequence ID" value="CAB4970383.1"/>
    <property type="molecule type" value="Genomic_DNA"/>
</dbReference>
<keyword evidence="2" id="KW-0560">Oxidoreductase</keyword>
<sequence length="256" mass="26835">MTSPSELFGIEGTRVFITGGTGGIGTGLVGGFLNAGAKVCVAARSDESIDTTRAQFPEFKDSLSFVTCDLNEDGSVLKSVADARAILGAIDIAVLAHGNVFPGPALETTLDSWNTQIQVNLTATFRIAQAVAPEMIARKRGKIITIASMLTFQGGLNASSYAASKGGVGQLTKALSNEWAPHGVNVNAIAPGYIKTKLNKHVWQDPERAKGVLARLTSGRWGEPSDLVGPTLFLASPASDYLHGIILPVDGGWLSR</sequence>
<organism evidence="5">
    <name type="scientific">freshwater metagenome</name>
    <dbReference type="NCBI Taxonomy" id="449393"/>
    <lineage>
        <taxon>unclassified sequences</taxon>
        <taxon>metagenomes</taxon>
        <taxon>ecological metagenomes</taxon>
    </lineage>
</organism>
<dbReference type="PANTHER" id="PTHR42760:SF5">
    <property type="entry name" value="2-DEHYDRO-3-DEOXY-D-GLUCONATE 5-DEHYDROGENASE"/>
    <property type="match status" value="1"/>
</dbReference>
<evidence type="ECO:0000256" key="1">
    <source>
        <dbReference type="ARBA" id="ARBA00006484"/>
    </source>
</evidence>
<proteinExistence type="inferred from homology"/>
<dbReference type="EMBL" id="CAEZWS010000008">
    <property type="protein sequence ID" value="CAB4658666.1"/>
    <property type="molecule type" value="Genomic_DNA"/>
</dbReference>
<dbReference type="EMBL" id="CAFBPG010000028">
    <property type="protein sequence ID" value="CAB5008000.1"/>
    <property type="molecule type" value="Genomic_DNA"/>
</dbReference>
<dbReference type="InterPro" id="IPR036291">
    <property type="entry name" value="NAD(P)-bd_dom_sf"/>
</dbReference>